<feature type="transmembrane region" description="Helical" evidence="2">
    <location>
        <begin position="70"/>
        <end position="88"/>
    </location>
</feature>
<accession>A0A1J4PUW7</accession>
<keyword evidence="2" id="KW-1133">Transmembrane helix</keyword>
<reference evidence="4" key="1">
    <citation type="submission" date="2016-10" db="EMBL/GenBank/DDBJ databases">
        <title>Genome sequence of Streptomyces malaysiense MUSC 136.</title>
        <authorList>
            <person name="Lee L.-H."/>
            <person name="Ser H.-L."/>
        </authorList>
    </citation>
    <scope>NUCLEOTIDE SEQUENCE [LARGE SCALE GENOMIC DNA]</scope>
    <source>
        <strain evidence="4">MUSC 136</strain>
    </source>
</reference>
<feature type="region of interest" description="Disordered" evidence="1">
    <location>
        <begin position="1"/>
        <end position="22"/>
    </location>
</feature>
<dbReference type="AlphaFoldDB" id="A0A1J4PUW7"/>
<evidence type="ECO:0000259" key="3">
    <source>
        <dbReference type="Pfam" id="PF19747"/>
    </source>
</evidence>
<name>A0A1J4PUW7_9ACTN</name>
<organism evidence="4 5">
    <name type="scientific">Streptomyces malaysiense</name>
    <dbReference type="NCBI Taxonomy" id="1428626"/>
    <lineage>
        <taxon>Bacteria</taxon>
        <taxon>Bacillati</taxon>
        <taxon>Actinomycetota</taxon>
        <taxon>Actinomycetes</taxon>
        <taxon>Kitasatosporales</taxon>
        <taxon>Streptomycetaceae</taxon>
        <taxon>Streptomyces</taxon>
    </lineage>
</organism>
<gene>
    <name evidence="4" type="ORF">VT52_026990</name>
</gene>
<feature type="transmembrane region" description="Helical" evidence="2">
    <location>
        <begin position="28"/>
        <end position="50"/>
    </location>
</feature>
<keyword evidence="5" id="KW-1185">Reference proteome</keyword>
<dbReference type="EMBL" id="LBDA02000067">
    <property type="protein sequence ID" value="OIK24506.1"/>
    <property type="molecule type" value="Genomic_DNA"/>
</dbReference>
<feature type="domain" description="DUF6234" evidence="3">
    <location>
        <begin position="21"/>
        <end position="136"/>
    </location>
</feature>
<evidence type="ECO:0000256" key="1">
    <source>
        <dbReference type="SAM" id="MobiDB-lite"/>
    </source>
</evidence>
<keyword evidence="2" id="KW-0472">Membrane</keyword>
<proteinExistence type="predicted"/>
<sequence>MNLPVAPPAFDATTGPGPRRRADRGADIGAGCGLVFLELIALVVIFGLWLLSGFDLDPGKTVTTDSSWDYLAAAGGVGVLAVAAAAIAARAGAVVTVVAQAVMAALIGVIVFGGAAAQSHQDRLCRDIPSATGCGGSHRAADPS</sequence>
<protein>
    <recommendedName>
        <fullName evidence="3">DUF6234 domain-containing protein</fullName>
    </recommendedName>
</protein>
<keyword evidence="2" id="KW-0812">Transmembrane</keyword>
<evidence type="ECO:0000313" key="4">
    <source>
        <dbReference type="EMBL" id="OIK24506.1"/>
    </source>
</evidence>
<feature type="transmembrane region" description="Helical" evidence="2">
    <location>
        <begin position="95"/>
        <end position="117"/>
    </location>
</feature>
<dbReference type="RefSeq" id="WP_046419149.1">
    <property type="nucleotide sequence ID" value="NZ_LBDA02000067.1"/>
</dbReference>
<dbReference type="Pfam" id="PF19747">
    <property type="entry name" value="DUF6234"/>
    <property type="match status" value="1"/>
</dbReference>
<dbReference type="OrthoDB" id="4229942at2"/>
<dbReference type="Proteomes" id="UP000034838">
    <property type="component" value="Unassembled WGS sequence"/>
</dbReference>
<evidence type="ECO:0000313" key="5">
    <source>
        <dbReference type="Proteomes" id="UP000034838"/>
    </source>
</evidence>
<evidence type="ECO:0000256" key="2">
    <source>
        <dbReference type="SAM" id="Phobius"/>
    </source>
</evidence>
<dbReference type="InterPro" id="IPR046201">
    <property type="entry name" value="DUF6234"/>
</dbReference>
<comment type="caution">
    <text evidence="4">The sequence shown here is derived from an EMBL/GenBank/DDBJ whole genome shotgun (WGS) entry which is preliminary data.</text>
</comment>